<dbReference type="GO" id="GO:0051028">
    <property type="term" value="P:mRNA transport"/>
    <property type="evidence" value="ECO:0007669"/>
    <property type="project" value="UniProtKB-KW"/>
</dbReference>
<evidence type="ECO:0000256" key="9">
    <source>
        <dbReference type="ARBA" id="ARBA00040174"/>
    </source>
</evidence>
<dbReference type="PANTHER" id="PTHR31431:SF1">
    <property type="entry name" value="NUCLEOPORIN NUP188"/>
    <property type="match status" value="1"/>
</dbReference>
<dbReference type="InterPro" id="IPR044840">
    <property type="entry name" value="Nup188"/>
</dbReference>
<evidence type="ECO:0000259" key="12">
    <source>
        <dbReference type="Pfam" id="PF21093"/>
    </source>
</evidence>
<evidence type="ECO:0000256" key="2">
    <source>
        <dbReference type="ARBA" id="ARBA00022448"/>
    </source>
</evidence>
<name>A0A8H6T075_9AGAR</name>
<evidence type="ECO:0000256" key="5">
    <source>
        <dbReference type="ARBA" id="ARBA00023010"/>
    </source>
</evidence>
<accession>A0A8H6T075</accession>
<dbReference type="EMBL" id="JACAZF010000004">
    <property type="protein sequence ID" value="KAF7307542.1"/>
    <property type="molecule type" value="Genomic_DNA"/>
</dbReference>
<dbReference type="PANTHER" id="PTHR31431">
    <property type="entry name" value="NUCLEOPORIN NUP188 HOMOLOG"/>
    <property type="match status" value="1"/>
</dbReference>
<reference evidence="13" key="1">
    <citation type="submission" date="2020-05" db="EMBL/GenBank/DDBJ databases">
        <title>Mycena genomes resolve the evolution of fungal bioluminescence.</title>
        <authorList>
            <person name="Tsai I.J."/>
        </authorList>
    </citation>
    <scope>NUCLEOTIDE SEQUENCE</scope>
    <source>
        <strain evidence="13">171206Taipei</strain>
    </source>
</reference>
<keyword evidence="14" id="KW-1185">Reference proteome</keyword>
<keyword evidence="5" id="KW-0811">Translocation</keyword>
<protein>
    <recommendedName>
        <fullName evidence="9">Nucleoporin NUP188</fullName>
    </recommendedName>
</protein>
<comment type="similarity">
    <text evidence="8">Belongs to the Nup188 family.</text>
</comment>
<dbReference type="InterPro" id="IPR048883">
    <property type="entry name" value="Nup188_N-subdom_III"/>
</dbReference>
<evidence type="ECO:0000256" key="1">
    <source>
        <dbReference type="ARBA" id="ARBA00004567"/>
    </source>
</evidence>
<proteinExistence type="inferred from homology"/>
<evidence type="ECO:0000256" key="3">
    <source>
        <dbReference type="ARBA" id="ARBA00022816"/>
    </source>
</evidence>
<evidence type="ECO:0000256" key="7">
    <source>
        <dbReference type="ARBA" id="ARBA00023242"/>
    </source>
</evidence>
<evidence type="ECO:0000256" key="10">
    <source>
        <dbReference type="SAM" id="MobiDB-lite"/>
    </source>
</evidence>
<feature type="region of interest" description="Disordered" evidence="10">
    <location>
        <begin position="1927"/>
        <end position="1952"/>
    </location>
</feature>
<dbReference type="GO" id="GO:0006405">
    <property type="term" value="P:RNA export from nucleus"/>
    <property type="evidence" value="ECO:0007669"/>
    <property type="project" value="TreeGrafter"/>
</dbReference>
<comment type="subcellular location">
    <subcellularLocation>
        <location evidence="1">Nucleus</location>
        <location evidence="1">Nuclear pore complex</location>
    </subcellularLocation>
</comment>
<keyword evidence="4" id="KW-0653">Protein transport</keyword>
<organism evidence="13 14">
    <name type="scientific">Mycena indigotica</name>
    <dbReference type="NCBI Taxonomy" id="2126181"/>
    <lineage>
        <taxon>Eukaryota</taxon>
        <taxon>Fungi</taxon>
        <taxon>Dikarya</taxon>
        <taxon>Basidiomycota</taxon>
        <taxon>Agaricomycotina</taxon>
        <taxon>Agaricomycetes</taxon>
        <taxon>Agaricomycetidae</taxon>
        <taxon>Agaricales</taxon>
        <taxon>Marasmiineae</taxon>
        <taxon>Mycenaceae</taxon>
        <taxon>Mycena</taxon>
    </lineage>
</organism>
<comment type="caution">
    <text evidence="13">The sequence shown here is derived from an EMBL/GenBank/DDBJ whole genome shotgun (WGS) entry which is preliminary data.</text>
</comment>
<evidence type="ECO:0000256" key="4">
    <source>
        <dbReference type="ARBA" id="ARBA00022927"/>
    </source>
</evidence>
<dbReference type="OrthoDB" id="102511at2759"/>
<keyword evidence="2" id="KW-0813">Transport</keyword>
<keyword evidence="3" id="KW-0509">mRNA transport</keyword>
<dbReference type="Pfam" id="PF10487">
    <property type="entry name" value="Nup188_N"/>
    <property type="match status" value="1"/>
</dbReference>
<keyword evidence="6" id="KW-0906">Nuclear pore complex</keyword>
<dbReference type="Gene3D" id="1.25.10.70">
    <property type="match status" value="1"/>
</dbReference>
<dbReference type="GO" id="GO:0017056">
    <property type="term" value="F:structural constituent of nuclear pore"/>
    <property type="evidence" value="ECO:0007669"/>
    <property type="project" value="InterPro"/>
</dbReference>
<feature type="compositionally biased region" description="Basic and acidic residues" evidence="10">
    <location>
        <begin position="1940"/>
        <end position="1949"/>
    </location>
</feature>
<feature type="domain" description="Nucleoporin Nup188 N-terminal subdomain III" evidence="12">
    <location>
        <begin position="683"/>
        <end position="1100"/>
    </location>
</feature>
<sequence>MSGESSKRSNLIDVSYGQLHQALSGRLEGTTSDQLIEYITPRLDTLRHIAEPFGKPSDASKKKIDGGAVALSDGVTVRIDDADKEYVLAVSKKFQIDQVHALVLLRSFLYNKGLPATAKEGKDSFVDELVEWITPFYFSERLAVLRVLLPLFRARGDPDDPLYDFATTFLPKIIPDGPKFVELLLAEFSKRTRTQVTARTPKDAALEAKQSCAEQLVLLEVLFATMWDYVKCDGSMVAKLYETAYETGIGTIQANTALLLDSESSQLLQDIATLWTVIMVEILELEALADPAGRIEISDNPIDTSVYTASAKSLQRIHELVMANDDGQYVIVYIAWAFVVSRLADTASKLESIPDTYRQFFETILPHLQRNSKDREPAHLWMTRTALAPGAGLFGLLFSFLTDSPLFVASVAWKRASGVTDPNATAYRSVIKGLLIAIVELTPVEHIADSDAFIDVWIALFGRSESNSVALICAQYWESDWHVSSARRAIFDVARSRFPINFQTLIRLLRAMTGNGFLDTDPLCSTQEGPPTRLASQAAARDSCARHVFYYLENLTTYSQVVPIHLTTGPNAMIERSGHPNTPVGLSYASQRQIRLPGGSMMPSGSSGRLLNSDGAEWLIVCWQHQHSGWKLILEVLTDYVNKRQVLSGGYSDVSFAPRGAGQPVTVRLEDVGVETNSGGINETVITHALDLVQSLIQDSPAQAEQLMQAFEAGDPVVSHTMTEARPPDLVQLTTMILEDALTSSGHRSNGYRIQLITSAMSVLSAILALPRYAHRVWLYVRSTGALFGERGAGFGSVALAAEKVSGRYTMTLGLLHLVQRLAAEAFSSVLPDNPKLLQLKEEVLMRGIRFVHTEVWVEHLSWKYAQKAERYDIGQQVMTFYGTILEHAPPVLDDSATKYPFAKLVQTVLDLTLFKATTSTINPLVSTITSGISVLESLYDSRLHADVRRLVFCLEAHLHLARIVMNLKINTRSTKPCLLEQLFCTRVTGGAFSRDSNTFVKADPIEVLALYVKQRGMGNVVPVEAMRVLCALRASFALISPSPPTIIAHLGNPETTVASLVQIIQHPYEDMTLRGAVWNFLSLAVASEPALGGLFVNGRFRTPAQLKGKAKAITDSPADESAESALDVATDMLAGWSEMWDMNPQLLSSVLKFLEVVWEHGLEHRGVLEGFRDSPEFWDRITNLASKELGPVPEYESGVFEIVDGIRRSAHHEVVSMHTYRTLAKSYALKIIAHDIGMHFAVNKDAAKSKPISFTKMEPRFRSSDDLSELLLEATPSSYDPSLYDELAEQLKDGFPSLTLEQVRSFESAAEREFGDDFIFSTSLFHTRINAYQSKFPADHRDSLVAQVHLINMNLSLTQSQTALAESWQLLLQKTVPYLRGDATVAPLLMASAASMSYDIAAEKRSGDMMSTIHGTRLALLLAVLEVVWFAATDKKPEIQSFVDLVNNVQNIILNEAQPPSKSFLGALSVPFHRTLLLILYFCARNCGILARRAKALNADQRLKIASMIDAALAMVIDALRVVFDAARSRVDVELDRDMEFLVSLFEQCTRSDVNPSTTLWLVRCQESDIIRASLDLYVHIDLAGLSDLPLLLARKQPLYAPHILLFHMALASIPSAAERFASEGVLAAYSNNSLSAAISAGMIDVTLPEMPGHRSPAHTGYCAMLAIVSGVVTALGRQNHYFDAEASGLIQLYGEQIIRSLSWTIGDPITLPLVEELEHVVNVFYSIAEGAPVSQTNVNPAVEKVLHAFPIPALRLLQQLNYALTHPNHLASLFEPVTTDERTLLEKDPPAMDPLKRPLIAHLVHRLFRLSSNILSTLVTVNRAYLVLTSDRDDWPVHEALIQPHSKVVLGEAASMGTLLELGNCTLDVLRDLVNRPAGQSLADVGAIPGTFPLDVRQGVSTARRNLEALLIYAVTQLVMSLSKPDTTEASGGEVEMDTEHVEEQRRAPRASLSLADRLRRGVTGEMAADLQSLLTKSKPIVAKCDSVVGGTPAVDLTGVLANFLQERILVQQ</sequence>
<dbReference type="GeneID" id="59344785"/>
<evidence type="ECO:0000313" key="13">
    <source>
        <dbReference type="EMBL" id="KAF7307542.1"/>
    </source>
</evidence>
<dbReference type="GO" id="GO:0044611">
    <property type="term" value="C:nuclear pore inner ring"/>
    <property type="evidence" value="ECO:0007669"/>
    <property type="project" value="TreeGrafter"/>
</dbReference>
<dbReference type="GO" id="GO:0006606">
    <property type="term" value="P:protein import into nucleus"/>
    <property type="evidence" value="ECO:0007669"/>
    <property type="project" value="TreeGrafter"/>
</dbReference>
<evidence type="ECO:0000256" key="6">
    <source>
        <dbReference type="ARBA" id="ARBA00023132"/>
    </source>
</evidence>
<dbReference type="RefSeq" id="XP_037222561.1">
    <property type="nucleotide sequence ID" value="XM_037362269.1"/>
</dbReference>
<dbReference type="InterPro" id="IPR018864">
    <property type="entry name" value="Nucleoporin_Nup188_N"/>
</dbReference>
<evidence type="ECO:0000259" key="11">
    <source>
        <dbReference type="Pfam" id="PF10487"/>
    </source>
</evidence>
<keyword evidence="7" id="KW-0539">Nucleus</keyword>
<dbReference type="Pfam" id="PF21093">
    <property type="entry name" value="Nup188_N-subdom_III"/>
    <property type="match status" value="1"/>
</dbReference>
<evidence type="ECO:0000256" key="8">
    <source>
        <dbReference type="ARBA" id="ARBA00038387"/>
    </source>
</evidence>
<gene>
    <name evidence="13" type="ORF">MIND_00549000</name>
</gene>
<evidence type="ECO:0000313" key="14">
    <source>
        <dbReference type="Proteomes" id="UP000636479"/>
    </source>
</evidence>
<feature type="domain" description="Nucleoporin Nup188 N-terminal" evidence="11">
    <location>
        <begin position="48"/>
        <end position="346"/>
    </location>
</feature>
<dbReference type="Proteomes" id="UP000636479">
    <property type="component" value="Unassembled WGS sequence"/>
</dbReference>